<proteinExistence type="predicted"/>
<organism evidence="1">
    <name type="scientific">Podoviridae sp. ctfAL26</name>
    <dbReference type="NCBI Taxonomy" id="2825265"/>
    <lineage>
        <taxon>Viruses</taxon>
        <taxon>Duplodnaviria</taxon>
        <taxon>Heunggongvirae</taxon>
        <taxon>Uroviricota</taxon>
        <taxon>Caudoviricetes</taxon>
    </lineage>
</organism>
<sequence>MGISFGSKSVKPYVGSKEVTEAYVGSQLVYSSKPPYNYAFLGGENRYFLADWVSLTEHVGGFPDTCTIVRDNGIFRITSGAGQYGSFVIKDVPNKTLKFIARVDGLGTVVSAFRVYYTAADPSYTTPAWTQLQNFNVNSSTEYTLFTVNIPTNARQVAIASGNSQTWFDSIRFEET</sequence>
<protein>
    <submittedName>
        <fullName evidence="1">Uncharacterized protein</fullName>
    </submittedName>
</protein>
<evidence type="ECO:0000313" key="1">
    <source>
        <dbReference type="EMBL" id="DAE05059.1"/>
    </source>
</evidence>
<reference evidence="1" key="1">
    <citation type="journal article" date="2021" name="Proc. Natl. Acad. Sci. U.S.A.">
        <title>A Catalog of Tens of Thousands of Viruses from Human Metagenomes Reveals Hidden Associations with Chronic Diseases.</title>
        <authorList>
            <person name="Tisza M.J."/>
            <person name="Buck C.B."/>
        </authorList>
    </citation>
    <scope>NUCLEOTIDE SEQUENCE</scope>
    <source>
        <strain evidence="1">CtfAL26</strain>
    </source>
</reference>
<dbReference type="EMBL" id="BK015402">
    <property type="protein sequence ID" value="DAE05059.1"/>
    <property type="molecule type" value="Genomic_DNA"/>
</dbReference>
<name>A0A8S5PF39_9CAUD</name>
<accession>A0A8S5PF39</accession>